<evidence type="ECO:0000313" key="1">
    <source>
        <dbReference type="Proteomes" id="UP000887565"/>
    </source>
</evidence>
<protein>
    <submittedName>
        <fullName evidence="2">Uncharacterized protein</fullName>
    </submittedName>
</protein>
<name>A0A915KC74_ROMCU</name>
<evidence type="ECO:0000313" key="2">
    <source>
        <dbReference type="WBParaSite" id="nRc.2.0.1.t35706-RA"/>
    </source>
</evidence>
<reference evidence="2" key="1">
    <citation type="submission" date="2022-11" db="UniProtKB">
        <authorList>
            <consortium name="WormBaseParasite"/>
        </authorList>
    </citation>
    <scope>IDENTIFICATION</scope>
</reference>
<proteinExistence type="predicted"/>
<accession>A0A915KC74</accession>
<dbReference type="Proteomes" id="UP000887565">
    <property type="component" value="Unplaced"/>
</dbReference>
<keyword evidence="1" id="KW-1185">Reference proteome</keyword>
<dbReference type="AlphaFoldDB" id="A0A915KC74"/>
<dbReference type="WBParaSite" id="nRc.2.0.1.t35706-RA">
    <property type="protein sequence ID" value="nRc.2.0.1.t35706-RA"/>
    <property type="gene ID" value="nRc.2.0.1.g35706"/>
</dbReference>
<sequence>MPSLLKLRTKAIIKNEVKYCVVFRDIKQRRNGSAKTFNFKNNCAKQPYVEVAAHERPGAGTILYSFITTKLNLLRSRIDDYPHTKFVMADMYVQEANMFMLLQSVIYQKLRKKNLLIFGSDYDKNLSKFISNRIRRGFWNKPLK</sequence>
<organism evidence="1 2">
    <name type="scientific">Romanomermis culicivorax</name>
    <name type="common">Nematode worm</name>
    <dbReference type="NCBI Taxonomy" id="13658"/>
    <lineage>
        <taxon>Eukaryota</taxon>
        <taxon>Metazoa</taxon>
        <taxon>Ecdysozoa</taxon>
        <taxon>Nematoda</taxon>
        <taxon>Enoplea</taxon>
        <taxon>Dorylaimia</taxon>
        <taxon>Mermithida</taxon>
        <taxon>Mermithoidea</taxon>
        <taxon>Mermithidae</taxon>
        <taxon>Romanomermis</taxon>
    </lineage>
</organism>